<gene>
    <name evidence="1" type="ordered locus">Dda3937_00806</name>
</gene>
<dbReference type="NCBIfam" id="TIGR03360">
    <property type="entry name" value="VI_minor_1"/>
    <property type="match status" value="1"/>
</dbReference>
<dbReference type="KEGG" id="ddd:Dda3937_00806"/>
<dbReference type="Proteomes" id="UP000006859">
    <property type="component" value="Chromosome"/>
</dbReference>
<dbReference type="HOGENOM" id="CLU_1479858_0_0_6"/>
<dbReference type="InterPro" id="IPR017738">
    <property type="entry name" value="T6SS-assoc_VCA0118"/>
</dbReference>
<evidence type="ECO:0008006" key="3">
    <source>
        <dbReference type="Google" id="ProtNLM"/>
    </source>
</evidence>
<dbReference type="eggNOG" id="ENOG5032RR9">
    <property type="taxonomic scope" value="Bacteria"/>
</dbReference>
<dbReference type="Pfam" id="PF11319">
    <property type="entry name" value="VasI"/>
    <property type="match status" value="1"/>
</dbReference>
<dbReference type="STRING" id="198628.Dda3937_00806"/>
<keyword evidence="2" id="KW-1185">Reference proteome</keyword>
<organism evidence="1 2">
    <name type="scientific">Dickeya dadantii (strain 3937)</name>
    <name type="common">Erwinia chrysanthemi (strain 3937)</name>
    <dbReference type="NCBI Taxonomy" id="198628"/>
    <lineage>
        <taxon>Bacteria</taxon>
        <taxon>Pseudomonadati</taxon>
        <taxon>Pseudomonadota</taxon>
        <taxon>Gammaproteobacteria</taxon>
        <taxon>Enterobacterales</taxon>
        <taxon>Pectobacteriaceae</taxon>
        <taxon>Dickeya</taxon>
    </lineage>
</organism>
<sequence length="195" mass="21158">MPETGGELMMLTMVPLLMAAVGSPDPAWQSLWEQCRNETSPQVRLACYDALGRETERAGASPSAPNNGAAGENAFRLNREAANGDLTLTRTLADGNTLVISCASSITHLRLTLSQPWPGDNVTSQLDGASAPDNWFVRNRGTLLEFGRGLPAIDALERWVGHQELVLNGEQDHVLRIDLTGLGEALAPLRQQCRW</sequence>
<accession>E0SGN9</accession>
<dbReference type="EMBL" id="CP002038">
    <property type="protein sequence ID" value="ADM97688.1"/>
    <property type="molecule type" value="Genomic_DNA"/>
</dbReference>
<reference evidence="1 2" key="1">
    <citation type="journal article" date="2011" name="J. Bacteriol.">
        <title>Genome sequence of the plant-pathogenic bacterium Dickeya dadantii 3937.</title>
        <authorList>
            <person name="Glasner J.D."/>
            <person name="Yang C.H."/>
            <person name="Reverchon S."/>
            <person name="Hugouvieux-Cotte-Pattat N."/>
            <person name="Condemine G."/>
            <person name="Bohin J.P."/>
            <person name="Van Gijsegem F."/>
            <person name="Yang S."/>
            <person name="Franza T."/>
            <person name="Expert D."/>
            <person name="Plunkett G. III"/>
            <person name="San Francisco M.J."/>
            <person name="Charkowski A.O."/>
            <person name="Py B."/>
            <person name="Bell K."/>
            <person name="Rauscher L."/>
            <person name="Rodriguez-Palenzuela P."/>
            <person name="Toussaint A."/>
            <person name="Holeva M.C."/>
            <person name="He S.Y."/>
            <person name="Douet V."/>
            <person name="Boccara M."/>
            <person name="Blanco C."/>
            <person name="Toth I."/>
            <person name="Anderson B.D."/>
            <person name="Biehl B.S."/>
            <person name="Mau B."/>
            <person name="Flynn S.M."/>
            <person name="Barras F."/>
            <person name="Lindeberg M."/>
            <person name="Birch P.R."/>
            <person name="Tsuyumu S."/>
            <person name="Shi X."/>
            <person name="Hibbing M."/>
            <person name="Yap M.N."/>
            <person name="Carpentier M."/>
            <person name="Dassa E."/>
            <person name="Umehara M."/>
            <person name="Kim J.F."/>
            <person name="Rusch M."/>
            <person name="Soni P."/>
            <person name="Mayhew G.F."/>
            <person name="Fouts D.E."/>
            <person name="Gill S.R."/>
            <person name="Blattner F.R."/>
            <person name="Keen N.T."/>
            <person name="Perna N.T."/>
        </authorList>
    </citation>
    <scope>NUCLEOTIDE SEQUENCE [LARGE SCALE GENOMIC DNA]</scope>
    <source>
        <strain evidence="1 2">3937</strain>
    </source>
</reference>
<evidence type="ECO:0000313" key="1">
    <source>
        <dbReference type="EMBL" id="ADM97688.1"/>
    </source>
</evidence>
<name>E0SGN9_DICD3</name>
<evidence type="ECO:0000313" key="2">
    <source>
        <dbReference type="Proteomes" id="UP000006859"/>
    </source>
</evidence>
<dbReference type="AlphaFoldDB" id="E0SGN9"/>
<proteinExistence type="predicted"/>
<protein>
    <recommendedName>
        <fullName evidence="3">Type VI secretion system-associated protein TagO</fullName>
    </recommendedName>
</protein>